<dbReference type="SMART" id="SM00320">
    <property type="entry name" value="WD40"/>
    <property type="match status" value="3"/>
</dbReference>
<dbReference type="InterPro" id="IPR001680">
    <property type="entry name" value="WD40_rpt"/>
</dbReference>
<organism evidence="3 4">
    <name type="scientific">Amorphotheca resinae ATCC 22711</name>
    <dbReference type="NCBI Taxonomy" id="857342"/>
    <lineage>
        <taxon>Eukaryota</taxon>
        <taxon>Fungi</taxon>
        <taxon>Dikarya</taxon>
        <taxon>Ascomycota</taxon>
        <taxon>Pezizomycotina</taxon>
        <taxon>Leotiomycetes</taxon>
        <taxon>Helotiales</taxon>
        <taxon>Amorphothecaceae</taxon>
        <taxon>Amorphotheca</taxon>
    </lineage>
</organism>
<dbReference type="PROSITE" id="PS50294">
    <property type="entry name" value="WD_REPEATS_REGION"/>
    <property type="match status" value="1"/>
</dbReference>
<dbReference type="OrthoDB" id="20669at2759"/>
<dbReference type="PROSITE" id="PS50082">
    <property type="entry name" value="WD_REPEATS_2"/>
    <property type="match status" value="1"/>
</dbReference>
<feature type="region of interest" description="Disordered" evidence="2">
    <location>
        <begin position="153"/>
        <end position="199"/>
    </location>
</feature>
<dbReference type="RefSeq" id="XP_024725450.1">
    <property type="nucleotide sequence ID" value="XM_024869783.1"/>
</dbReference>
<keyword evidence="4" id="KW-1185">Reference proteome</keyword>
<dbReference type="PANTHER" id="PTHR43991:SF12">
    <property type="entry name" value="WD REPEAT PROTEIN (AFU_ORTHOLOGUE AFUA_8G05640)"/>
    <property type="match status" value="1"/>
</dbReference>
<reference evidence="3 4" key="1">
    <citation type="journal article" date="2018" name="New Phytol.">
        <title>Comparative genomics and transcriptomics depict ericoid mycorrhizal fungi as versatile saprotrophs and plant mutualists.</title>
        <authorList>
            <person name="Martino E."/>
            <person name="Morin E."/>
            <person name="Grelet G.A."/>
            <person name="Kuo A."/>
            <person name="Kohler A."/>
            <person name="Daghino S."/>
            <person name="Barry K.W."/>
            <person name="Cichocki N."/>
            <person name="Clum A."/>
            <person name="Dockter R.B."/>
            <person name="Hainaut M."/>
            <person name="Kuo R.C."/>
            <person name="LaButti K."/>
            <person name="Lindahl B.D."/>
            <person name="Lindquist E.A."/>
            <person name="Lipzen A."/>
            <person name="Khouja H.R."/>
            <person name="Magnuson J."/>
            <person name="Murat C."/>
            <person name="Ohm R.A."/>
            <person name="Singer S.W."/>
            <person name="Spatafora J.W."/>
            <person name="Wang M."/>
            <person name="Veneault-Fourrey C."/>
            <person name="Henrissat B."/>
            <person name="Grigoriev I.V."/>
            <person name="Martin F.M."/>
            <person name="Perotto S."/>
        </authorList>
    </citation>
    <scope>NUCLEOTIDE SEQUENCE [LARGE SCALE GENOMIC DNA]</scope>
    <source>
        <strain evidence="3 4">ATCC 22711</strain>
    </source>
</reference>
<evidence type="ECO:0000313" key="4">
    <source>
        <dbReference type="Proteomes" id="UP000241818"/>
    </source>
</evidence>
<dbReference type="PANTHER" id="PTHR43991">
    <property type="entry name" value="WD REPEAT PROTEIN (AFU_ORTHOLOGUE AFUA_8G05640)-RELATED"/>
    <property type="match status" value="1"/>
</dbReference>
<feature type="region of interest" description="Disordered" evidence="2">
    <location>
        <begin position="1"/>
        <end position="71"/>
    </location>
</feature>
<dbReference type="Gene3D" id="2.130.10.10">
    <property type="entry name" value="YVTN repeat-like/Quinoprotein amine dehydrogenase"/>
    <property type="match status" value="1"/>
</dbReference>
<evidence type="ECO:0000313" key="3">
    <source>
        <dbReference type="EMBL" id="PSS27925.1"/>
    </source>
</evidence>
<dbReference type="EMBL" id="KZ679006">
    <property type="protein sequence ID" value="PSS27925.1"/>
    <property type="molecule type" value="Genomic_DNA"/>
</dbReference>
<feature type="compositionally biased region" description="Polar residues" evidence="2">
    <location>
        <begin position="1"/>
        <end position="17"/>
    </location>
</feature>
<protein>
    <submittedName>
        <fullName evidence="3">Uncharacterized protein</fullName>
    </submittedName>
</protein>
<feature type="repeat" description="WD" evidence="1">
    <location>
        <begin position="603"/>
        <end position="635"/>
    </location>
</feature>
<evidence type="ECO:0000256" key="1">
    <source>
        <dbReference type="PROSITE-ProRule" id="PRU00221"/>
    </source>
</evidence>
<accession>A0A2T3BEX3</accession>
<sequence length="798" mass="88163">MIQTGQGYTVAPPSSDSIGLDSSDERSDPDDRLDHHHLIDDEDQDMSDMSDGGAALTEDSPHDGDPSDTTLSHAEQLNAEMDMLDAEVMGQDNLDDLFLDAHFHHSMMAGELPLYYPDPVHGPNPQFAQPSADFEDDLEYDGFIPQEADATNMPAATSEESLESEHLQDGEEGTEPTDGQGAQHDGIAAHSILPPPFPTLSSAGVGEPVNYIQNGFISLAEISAATPHAVGLALGPNNVPHVWVHGGWTPPPGTEVLMPDQSHQAISQFNYTDVITDDELVSEADPIEVDDQFNLSLVDFLYTWGRISSREDEAHRKMGKGPSLPAIIRQRDLRELRPTERRDLNGERCDIQRINWTELGVSRSEATQMRRRTYKNYTNLRLPLQWHPRLHGARLPDNENYFKFRRMDFDHEIHLSHFQLRNLMACASRDHIFYAGKSKVLQYTPTRGSNSTGPAATAMDLTDPVVQPYHSFSGGIQISTLTVAHDMLVAGGFCGEYGMVNLRASRHTKHTEGLISDHPNSITNHVQVHLSRSSSLPLAAFSSNDNSVRILDISTNKFIAEHKYEHAINCSTISPDQRLRALVGDDRKVLICNSDTGEILQQLEGHRDFGFACDWADDGWTVATGNQDMQVKIWDARKWTTSQGVASPIATIAAEMAGVRKLKFSPCGSGKRVLVAAEPADFVSIINAETFSSKQTLNFFGEIGGVDFTNDGQDLFIGNCDNMRGGIMEFERCDHASEALYGLRGGGKQRHRAEAMQKAYGYDWDASDEEIISHPKSRGTAMHRARMPAMLGTTMAPF</sequence>
<feature type="compositionally biased region" description="Basic and acidic residues" evidence="2">
    <location>
        <begin position="23"/>
        <end position="39"/>
    </location>
</feature>
<keyword evidence="1" id="KW-0853">WD repeat</keyword>
<name>A0A2T3BEX3_AMORE</name>
<dbReference type="InterPro" id="IPR015943">
    <property type="entry name" value="WD40/YVTN_repeat-like_dom_sf"/>
</dbReference>
<dbReference type="STRING" id="857342.A0A2T3BEX3"/>
<dbReference type="InterPro" id="IPR036322">
    <property type="entry name" value="WD40_repeat_dom_sf"/>
</dbReference>
<dbReference type="SUPFAM" id="SSF50978">
    <property type="entry name" value="WD40 repeat-like"/>
    <property type="match status" value="1"/>
</dbReference>
<dbReference type="Proteomes" id="UP000241818">
    <property type="component" value="Unassembled WGS sequence"/>
</dbReference>
<dbReference type="GeneID" id="36577864"/>
<dbReference type="InParanoid" id="A0A2T3BEX3"/>
<proteinExistence type="predicted"/>
<evidence type="ECO:0000256" key="2">
    <source>
        <dbReference type="SAM" id="MobiDB-lite"/>
    </source>
</evidence>
<gene>
    <name evidence="3" type="ORF">M430DRAFT_93685</name>
</gene>
<dbReference type="AlphaFoldDB" id="A0A2T3BEX3"/>